<keyword evidence="4" id="KW-1185">Reference proteome</keyword>
<comment type="caution">
    <text evidence="3">The sequence shown here is derived from an EMBL/GenBank/DDBJ whole genome shotgun (WGS) entry which is preliminary data.</text>
</comment>
<keyword evidence="1" id="KW-0175">Coiled coil</keyword>
<organism evidence="3 4">
    <name type="scientific">Aetokthonos hydrillicola Thurmond2011</name>
    <dbReference type="NCBI Taxonomy" id="2712845"/>
    <lineage>
        <taxon>Bacteria</taxon>
        <taxon>Bacillati</taxon>
        <taxon>Cyanobacteriota</taxon>
        <taxon>Cyanophyceae</taxon>
        <taxon>Nostocales</taxon>
        <taxon>Hapalosiphonaceae</taxon>
        <taxon>Aetokthonos</taxon>
    </lineage>
</organism>
<evidence type="ECO:0000313" key="4">
    <source>
        <dbReference type="Proteomes" id="UP000667802"/>
    </source>
</evidence>
<keyword evidence="2" id="KW-0472">Membrane</keyword>
<keyword evidence="2" id="KW-1133">Transmembrane helix</keyword>
<sequence>MKSSKQDSKNSLQKSYQTHQNSFVPTAPLPEPISQNIENIIALRTRHEQDVSKHQRIVEAVIGSFGRPSFLYGILLTIILWTIPNVLPRRFNSPRFDPPPFPWLQFSLTTSSLLLTIGVLIKQNRQEQLAEQRAQLNLQLSLLSEQKIAKLIALLEELRSDLPDVENRYDPEAQTMQEAADPEAVVNALEETLTEELKDLKKQGTQKVLRNKP</sequence>
<dbReference type="EMBL" id="JAALHA020000006">
    <property type="protein sequence ID" value="MDR9895932.1"/>
    <property type="molecule type" value="Genomic_DNA"/>
</dbReference>
<keyword evidence="2" id="KW-0812">Transmembrane</keyword>
<evidence type="ECO:0000256" key="1">
    <source>
        <dbReference type="SAM" id="Coils"/>
    </source>
</evidence>
<dbReference type="AlphaFoldDB" id="A0AAP5I9A2"/>
<feature type="transmembrane region" description="Helical" evidence="2">
    <location>
        <begin position="65"/>
        <end position="83"/>
    </location>
</feature>
<evidence type="ECO:0000256" key="2">
    <source>
        <dbReference type="SAM" id="Phobius"/>
    </source>
</evidence>
<dbReference type="Pfam" id="PF06210">
    <property type="entry name" value="DUF1003"/>
    <property type="match status" value="1"/>
</dbReference>
<dbReference type="Proteomes" id="UP000667802">
    <property type="component" value="Unassembled WGS sequence"/>
</dbReference>
<gene>
    <name evidence="3" type="ORF">G7B40_015365</name>
</gene>
<name>A0AAP5I9A2_9CYAN</name>
<accession>A0AAP5I9A2</accession>
<protein>
    <submittedName>
        <fullName evidence="3">DUF1003 domain-containing protein</fullName>
    </submittedName>
</protein>
<feature type="coiled-coil region" evidence="1">
    <location>
        <begin position="126"/>
        <end position="168"/>
    </location>
</feature>
<proteinExistence type="predicted"/>
<reference evidence="4" key="1">
    <citation type="journal article" date="2021" name="Science">
        <title>Hunting the eagle killer: A cyanobacterial neurotoxin causes vacuolar myelinopathy.</title>
        <authorList>
            <person name="Breinlinger S."/>
            <person name="Phillips T.J."/>
            <person name="Haram B.N."/>
            <person name="Mares J."/>
            <person name="Martinez Yerena J.A."/>
            <person name="Hrouzek P."/>
            <person name="Sobotka R."/>
            <person name="Henderson W.M."/>
            <person name="Schmieder P."/>
            <person name="Williams S.M."/>
            <person name="Lauderdale J.D."/>
            <person name="Wilde H.D."/>
            <person name="Gerrin W."/>
            <person name="Kust A."/>
            <person name="Washington J.W."/>
            <person name="Wagner C."/>
            <person name="Geier B."/>
            <person name="Liebeke M."/>
            <person name="Enke H."/>
            <person name="Niedermeyer T.H.J."/>
            <person name="Wilde S.B."/>
        </authorList>
    </citation>
    <scope>NUCLEOTIDE SEQUENCE [LARGE SCALE GENOMIC DNA]</scope>
    <source>
        <strain evidence="4">Thurmond2011</strain>
    </source>
</reference>
<feature type="transmembrane region" description="Helical" evidence="2">
    <location>
        <begin position="103"/>
        <end position="121"/>
    </location>
</feature>
<dbReference type="InterPro" id="IPR010406">
    <property type="entry name" value="DUF1003"/>
</dbReference>
<evidence type="ECO:0000313" key="3">
    <source>
        <dbReference type="EMBL" id="MDR9895932.1"/>
    </source>
</evidence>